<dbReference type="RefSeq" id="WP_344340218.1">
    <property type="nucleotide sequence ID" value="NZ_BAAAQT010000005.1"/>
</dbReference>
<evidence type="ECO:0000313" key="2">
    <source>
        <dbReference type="EMBL" id="GAA2171656.1"/>
    </source>
</evidence>
<organism evidence="2 3">
    <name type="scientific">Agrococcus versicolor</name>
    <dbReference type="NCBI Taxonomy" id="501482"/>
    <lineage>
        <taxon>Bacteria</taxon>
        <taxon>Bacillati</taxon>
        <taxon>Actinomycetota</taxon>
        <taxon>Actinomycetes</taxon>
        <taxon>Micrococcales</taxon>
        <taxon>Microbacteriaceae</taxon>
        <taxon>Agrococcus</taxon>
    </lineage>
</organism>
<name>A0ABN3AKS3_9MICO</name>
<keyword evidence="1" id="KW-0812">Transmembrane</keyword>
<evidence type="ECO:0000313" key="3">
    <source>
        <dbReference type="Proteomes" id="UP001501599"/>
    </source>
</evidence>
<keyword evidence="3" id="KW-1185">Reference proteome</keyword>
<comment type="caution">
    <text evidence="2">The sequence shown here is derived from an EMBL/GenBank/DDBJ whole genome shotgun (WGS) entry which is preliminary data.</text>
</comment>
<keyword evidence="1" id="KW-1133">Transmembrane helix</keyword>
<feature type="transmembrane region" description="Helical" evidence="1">
    <location>
        <begin position="20"/>
        <end position="47"/>
    </location>
</feature>
<evidence type="ECO:0000256" key="1">
    <source>
        <dbReference type="SAM" id="Phobius"/>
    </source>
</evidence>
<sequence>MHLVAEASHLDATVSPSDPFTAVVLVACAIVTVAMVGLVATALLTLFGRADQG</sequence>
<protein>
    <submittedName>
        <fullName evidence="2">Uncharacterized protein</fullName>
    </submittedName>
</protein>
<keyword evidence="1" id="KW-0472">Membrane</keyword>
<dbReference type="EMBL" id="BAAAQT010000005">
    <property type="protein sequence ID" value="GAA2171656.1"/>
    <property type="molecule type" value="Genomic_DNA"/>
</dbReference>
<gene>
    <name evidence="2" type="ORF">GCM10009846_06270</name>
</gene>
<accession>A0ABN3AKS3</accession>
<proteinExistence type="predicted"/>
<dbReference type="Proteomes" id="UP001501599">
    <property type="component" value="Unassembled WGS sequence"/>
</dbReference>
<reference evidence="2 3" key="1">
    <citation type="journal article" date="2019" name="Int. J. Syst. Evol. Microbiol.">
        <title>The Global Catalogue of Microorganisms (GCM) 10K type strain sequencing project: providing services to taxonomists for standard genome sequencing and annotation.</title>
        <authorList>
            <consortium name="The Broad Institute Genomics Platform"/>
            <consortium name="The Broad Institute Genome Sequencing Center for Infectious Disease"/>
            <person name="Wu L."/>
            <person name="Ma J."/>
        </authorList>
    </citation>
    <scope>NUCLEOTIDE SEQUENCE [LARGE SCALE GENOMIC DNA]</scope>
    <source>
        <strain evidence="2 3">JCM 16026</strain>
    </source>
</reference>